<keyword evidence="2" id="KW-1185">Reference proteome</keyword>
<gene>
    <name evidence="1" type="ORF">EB796_023771</name>
</gene>
<comment type="caution">
    <text evidence="1">The sequence shown here is derived from an EMBL/GenBank/DDBJ whole genome shotgun (WGS) entry which is preliminary data.</text>
</comment>
<organism evidence="1 2">
    <name type="scientific">Bugula neritina</name>
    <name type="common">Brown bryozoan</name>
    <name type="synonym">Sertularia neritina</name>
    <dbReference type="NCBI Taxonomy" id="10212"/>
    <lineage>
        <taxon>Eukaryota</taxon>
        <taxon>Metazoa</taxon>
        <taxon>Spiralia</taxon>
        <taxon>Lophotrochozoa</taxon>
        <taxon>Bryozoa</taxon>
        <taxon>Gymnolaemata</taxon>
        <taxon>Cheilostomatida</taxon>
        <taxon>Flustrina</taxon>
        <taxon>Buguloidea</taxon>
        <taxon>Bugulidae</taxon>
        <taxon>Bugula</taxon>
    </lineage>
</organism>
<sequence length="73" mass="8877">MLYFMNPKGQTTWAPPPYIDKECKKREYLEYGKLNVRIFDLYRDHLKYAENSELTNYRKYQTYTSKSSYSGRS</sequence>
<accession>A0A7J7IWH0</accession>
<evidence type="ECO:0000313" key="1">
    <source>
        <dbReference type="EMBL" id="KAF6017906.1"/>
    </source>
</evidence>
<dbReference type="AlphaFoldDB" id="A0A7J7IWH0"/>
<evidence type="ECO:0000313" key="2">
    <source>
        <dbReference type="Proteomes" id="UP000593567"/>
    </source>
</evidence>
<dbReference type="EMBL" id="VXIV02003351">
    <property type="protein sequence ID" value="KAF6017906.1"/>
    <property type="molecule type" value="Genomic_DNA"/>
</dbReference>
<name>A0A7J7IWH0_BUGNE</name>
<reference evidence="1" key="1">
    <citation type="submission" date="2020-06" db="EMBL/GenBank/DDBJ databases">
        <title>Draft genome of Bugula neritina, a colonial animal packing powerful symbionts and potential medicines.</title>
        <authorList>
            <person name="Rayko M."/>
        </authorList>
    </citation>
    <scope>NUCLEOTIDE SEQUENCE [LARGE SCALE GENOMIC DNA]</scope>
    <source>
        <strain evidence="1">Kwan_BN1</strain>
    </source>
</reference>
<proteinExistence type="predicted"/>
<dbReference type="Proteomes" id="UP000593567">
    <property type="component" value="Unassembled WGS sequence"/>
</dbReference>
<protein>
    <submittedName>
        <fullName evidence="1">Uncharacterized protein</fullName>
    </submittedName>
</protein>